<proteinExistence type="predicted"/>
<comment type="caution">
    <text evidence="2">The sequence shown here is derived from an EMBL/GenBank/DDBJ whole genome shotgun (WGS) entry which is preliminary data.</text>
</comment>
<evidence type="ECO:0000313" key="2">
    <source>
        <dbReference type="EMBL" id="KAB2610296.1"/>
    </source>
</evidence>
<feature type="compositionally biased region" description="Basic and acidic residues" evidence="1">
    <location>
        <begin position="626"/>
        <end position="636"/>
    </location>
</feature>
<feature type="region of interest" description="Disordered" evidence="1">
    <location>
        <begin position="1197"/>
        <end position="1232"/>
    </location>
</feature>
<organism evidence="2 3">
    <name type="scientific">Pyrus ussuriensis x Pyrus communis</name>
    <dbReference type="NCBI Taxonomy" id="2448454"/>
    <lineage>
        <taxon>Eukaryota</taxon>
        <taxon>Viridiplantae</taxon>
        <taxon>Streptophyta</taxon>
        <taxon>Embryophyta</taxon>
        <taxon>Tracheophyta</taxon>
        <taxon>Spermatophyta</taxon>
        <taxon>Magnoliopsida</taxon>
        <taxon>eudicotyledons</taxon>
        <taxon>Gunneridae</taxon>
        <taxon>Pentapetalae</taxon>
        <taxon>rosids</taxon>
        <taxon>fabids</taxon>
        <taxon>Rosales</taxon>
        <taxon>Rosaceae</taxon>
        <taxon>Amygdaloideae</taxon>
        <taxon>Maleae</taxon>
        <taxon>Pyrus</taxon>
    </lineage>
</organism>
<feature type="region of interest" description="Disordered" evidence="1">
    <location>
        <begin position="1262"/>
        <end position="1343"/>
    </location>
</feature>
<feature type="region of interest" description="Disordered" evidence="1">
    <location>
        <begin position="776"/>
        <end position="817"/>
    </location>
</feature>
<dbReference type="InterPro" id="IPR008581">
    <property type="entry name" value="DUF863_pln"/>
</dbReference>
<dbReference type="EMBL" id="SMOL01000487">
    <property type="protein sequence ID" value="KAB2610296.1"/>
    <property type="molecule type" value="Genomic_DNA"/>
</dbReference>
<protein>
    <recommendedName>
        <fullName evidence="4">Transcriptional regulator</fullName>
    </recommendedName>
</protein>
<evidence type="ECO:0000313" key="3">
    <source>
        <dbReference type="Proteomes" id="UP000327157"/>
    </source>
</evidence>
<accession>A0A5N5G4I2</accession>
<evidence type="ECO:0008006" key="4">
    <source>
        <dbReference type="Google" id="ProtNLM"/>
    </source>
</evidence>
<dbReference type="Proteomes" id="UP000327157">
    <property type="component" value="Chromosome 17"/>
</dbReference>
<keyword evidence="3" id="KW-1185">Reference proteome</keyword>
<feature type="compositionally biased region" description="Basic residues" evidence="1">
    <location>
        <begin position="1321"/>
        <end position="1330"/>
    </location>
</feature>
<reference evidence="3" key="2">
    <citation type="submission" date="2019-10" db="EMBL/GenBank/DDBJ databases">
        <title>A de novo genome assembly of a pear dwarfing rootstock.</title>
        <authorList>
            <person name="Wang F."/>
            <person name="Wang J."/>
            <person name="Li S."/>
            <person name="Zhang Y."/>
            <person name="Fang M."/>
            <person name="Ma L."/>
            <person name="Zhao Y."/>
            <person name="Jiang S."/>
        </authorList>
    </citation>
    <scope>NUCLEOTIDE SEQUENCE [LARGE SCALE GENOMIC DNA]</scope>
</reference>
<feature type="compositionally biased region" description="Polar residues" evidence="1">
    <location>
        <begin position="614"/>
        <end position="624"/>
    </location>
</feature>
<dbReference type="Pfam" id="PF05904">
    <property type="entry name" value="DUF863"/>
    <property type="match status" value="3"/>
</dbReference>
<dbReference type="PANTHER" id="PTHR33167:SF70">
    <property type="entry name" value="DUF3741 DOMAIN-CONTAINING PROTEIN"/>
    <property type="match status" value="1"/>
</dbReference>
<feature type="region of interest" description="Disordered" evidence="1">
    <location>
        <begin position="34"/>
        <end position="55"/>
    </location>
</feature>
<gene>
    <name evidence="2" type="ORF">D8674_018328</name>
</gene>
<dbReference type="OrthoDB" id="630817at2759"/>
<dbReference type="SUPFAM" id="SSF143456">
    <property type="entry name" value="VC0467-like"/>
    <property type="match status" value="1"/>
</dbReference>
<feature type="compositionally biased region" description="Basic residues" evidence="1">
    <location>
        <begin position="1216"/>
        <end position="1230"/>
    </location>
</feature>
<sequence length="1343" mass="149058">MEACFLASNSFIKTVTSPNRNFTQLQSKRVGIPSSITCSRGESSTPSNDDHKPSIDADWRSFRARLVAAEKSRSKEPTSTSSVDLDTVVDQPKPITVGDKWAHEIHEPEKGCLLLATEKLDGVHIFERTVILVLSTGPLGPSGIILNRPSLMSIKETRSTALDVAGTFSDRPLFFGGPLEEGLFLVRPKGGDDVVGRSGVFDEVMKGLYYGTKESVGCAAEMVKRNMVGLGEFRFFDGYCGWEKEQLKDEIRSGYWTVAACSPSVIDLRSVGSVGLWEKVLGLMGRRKVRFYPEKAISFAFVILNGLVEELRVKPCSVVFVALFAGIKACMYKVFGILDGICDVQHYPAEHRLIRRCITGHIYDSGPVDFTSDLGTQYALHPTMLGSSKLVSWVAKGIASGLDANVLSIGTLFFSKDLSVFGIWEIEKETSFSDFLIRFCSSSRSDLLCDRMGTKVQSKMYFPGYCSIQNLSSNVGHGSWSLLHENRNLNNGQQYEMFLTRPVIDGFHEHDKEQLRQTILKHETIFRHQLNELHRLYERQKDLMNEIKSKELLKHKKVAGISQSTFSSSSFPTGDDRKSWHISNLPLVDSSYGRQSTLSTCISQSPCDSIGKTLRNSSLPSQSRVGMKDHESLDSRVKKPRRRLFNLELPADEYLSDEEEPERGLGSGTDKSGYNNSVSSSGLHLVRSIGLADLNEPIQMDKVSASTSVIMSGNQPSSKEEIERQVLSANAYKVMWPFAKKFPENPQTGKDGRVGDLHLKNEIQKEWSTNALRDEQTRNSSGGKFGLQDFNKPCESSENEARIPCDPPAKVFTSDQNKTEKRIKRTLFGIEISESDISSSAMASQSDAAISESSPNWTIPPSSLSQNLTSIQVSTSINTSTQSNSASLMMPQGREVTKDRLLLDCNSIPSTPSLKDEVSHQSGFFFRAKLEANELQACHPSMSLACQGNHSASGHRVDVKPAIDVNDVPSNKYLHEGACEQNIISLNGLRNQESRQGRLHWLEAVPLCDGESSKEIESRRMCREQLKADSLILDKGLSNENSGSRHQIDLNRCLTEEETETTAASSIMRTETVIDLEAPVVVETNIYGEDSTERRRKELLDSPHEGLIRVAAEALVAISSSQAPKMQENATCCNLEASENDSLLWFAEVISSHDGNLDNGNAAEVKPTSCDEEAFPVDMDYFEHMILNLVETKEEQPCYVPPNSDNLIEEGTLSKRPQRGKSRRGRQRKDFRRDVLPGLASLSQNEVTDDLQIIEGLIKESGGSWQSSLSHRNSGKGGRGRGRKRMGTIAPSTSVAEVSRPQIEQPNCELQGLEERNLTCRGKRTRRPPRQRYPIDNSPVPQT</sequence>
<dbReference type="InterPro" id="IPR003774">
    <property type="entry name" value="AlgH-like"/>
</dbReference>
<dbReference type="PANTHER" id="PTHR33167">
    <property type="entry name" value="TRANSCRIPTION FACTOR, PUTATIVE (DUF863)-RELATED"/>
    <property type="match status" value="1"/>
</dbReference>
<dbReference type="Gene3D" id="3.40.1740.10">
    <property type="entry name" value="VC0467-like"/>
    <property type="match status" value="1"/>
</dbReference>
<dbReference type="Pfam" id="PF02622">
    <property type="entry name" value="DUF179"/>
    <property type="match status" value="1"/>
</dbReference>
<feature type="region of interest" description="Disordered" evidence="1">
    <location>
        <begin position="612"/>
        <end position="636"/>
    </location>
</feature>
<reference evidence="2 3" key="1">
    <citation type="submission" date="2019-09" db="EMBL/GenBank/DDBJ databases">
        <authorList>
            <person name="Ou C."/>
        </authorList>
    </citation>
    <scope>NUCLEOTIDE SEQUENCE [LARGE SCALE GENOMIC DNA]</scope>
    <source>
        <strain evidence="2">S2</strain>
        <tissue evidence="2">Leaf</tissue>
    </source>
</reference>
<name>A0A5N5G4I2_9ROSA</name>
<evidence type="ECO:0000256" key="1">
    <source>
        <dbReference type="SAM" id="MobiDB-lite"/>
    </source>
</evidence>
<feature type="compositionally biased region" description="Polar residues" evidence="1">
    <location>
        <begin position="1263"/>
        <end position="1272"/>
    </location>
</feature>
<reference evidence="2 3" key="3">
    <citation type="submission" date="2019-11" db="EMBL/GenBank/DDBJ databases">
        <title>A de novo genome assembly of a pear dwarfing rootstock.</title>
        <authorList>
            <person name="Wang F."/>
            <person name="Wang J."/>
            <person name="Li S."/>
            <person name="Zhang Y."/>
            <person name="Fang M."/>
            <person name="Ma L."/>
            <person name="Zhao Y."/>
            <person name="Jiang S."/>
        </authorList>
    </citation>
    <scope>NUCLEOTIDE SEQUENCE [LARGE SCALE GENOMIC DNA]</scope>
    <source>
        <strain evidence="2">S2</strain>
        <tissue evidence="2">Leaf</tissue>
    </source>
</reference>
<feature type="region of interest" description="Disordered" evidence="1">
    <location>
        <begin position="653"/>
        <end position="676"/>
    </location>
</feature>
<feature type="compositionally biased region" description="Polar residues" evidence="1">
    <location>
        <begin position="34"/>
        <end position="47"/>
    </location>
</feature>